<evidence type="ECO:0000256" key="9">
    <source>
        <dbReference type="ARBA" id="ARBA00023167"/>
    </source>
</evidence>
<evidence type="ECO:0000256" key="11">
    <source>
        <dbReference type="RuleBase" id="RU004171"/>
    </source>
</evidence>
<dbReference type="GO" id="GO:0050661">
    <property type="term" value="F:NADP binding"/>
    <property type="evidence" value="ECO:0007669"/>
    <property type="project" value="InterPro"/>
</dbReference>
<evidence type="ECO:0000256" key="8">
    <source>
        <dbReference type="ARBA" id="ARBA00023002"/>
    </source>
</evidence>
<feature type="domain" description="Homoserine dehydrogenase catalytic" evidence="13">
    <location>
        <begin position="215"/>
        <end position="394"/>
    </location>
</feature>
<organism evidence="15">
    <name type="scientific">Heterosigma akashiwo</name>
    <name type="common">Chromophytic alga</name>
    <name type="synonym">Heterosigma carterae</name>
    <dbReference type="NCBI Taxonomy" id="2829"/>
    <lineage>
        <taxon>Eukaryota</taxon>
        <taxon>Sar</taxon>
        <taxon>Stramenopiles</taxon>
        <taxon>Ochrophyta</taxon>
        <taxon>Raphidophyceae</taxon>
        <taxon>Chattonellales</taxon>
        <taxon>Chattonellaceae</taxon>
        <taxon>Heterosigma</taxon>
    </lineage>
</organism>
<feature type="chain" id="PRO_5030160807" description="Homoserine dehydrogenase" evidence="12">
    <location>
        <begin position="22"/>
        <end position="499"/>
    </location>
</feature>
<evidence type="ECO:0000256" key="4">
    <source>
        <dbReference type="ARBA" id="ARBA00013213"/>
    </source>
</evidence>
<dbReference type="Pfam" id="PF00742">
    <property type="entry name" value="Homoserine_dh"/>
    <property type="match status" value="1"/>
</dbReference>
<feature type="domain" description="Aspartate/homoserine dehydrogenase NAD-binding" evidence="14">
    <location>
        <begin position="87"/>
        <end position="194"/>
    </location>
</feature>
<dbReference type="GO" id="GO:0009086">
    <property type="term" value="P:methionine biosynthetic process"/>
    <property type="evidence" value="ECO:0007669"/>
    <property type="project" value="UniProtKB-KW"/>
</dbReference>
<dbReference type="SUPFAM" id="SSF51735">
    <property type="entry name" value="NAD(P)-binding Rossmann-fold domains"/>
    <property type="match status" value="1"/>
</dbReference>
<comment type="pathway">
    <text evidence="2 10">Amino-acid biosynthesis; L-methionine biosynthesis via de novo pathway; L-homoserine from L-aspartate: step 3/3.</text>
</comment>
<dbReference type="UniPathway" id="UPA00051">
    <property type="reaction ID" value="UER00465"/>
</dbReference>
<keyword evidence="10" id="KW-0521">NADP</keyword>
<comment type="similarity">
    <text evidence="3 11">Belongs to the homoserine dehydrogenase family.</text>
</comment>
<evidence type="ECO:0000313" key="15">
    <source>
        <dbReference type="EMBL" id="CAE0635216.1"/>
    </source>
</evidence>
<name>A0A6V1RNX4_HETAK</name>
<reference evidence="15" key="1">
    <citation type="submission" date="2021-01" db="EMBL/GenBank/DDBJ databases">
        <authorList>
            <person name="Corre E."/>
            <person name="Pelletier E."/>
            <person name="Niang G."/>
            <person name="Scheremetjew M."/>
            <person name="Finn R."/>
            <person name="Kale V."/>
            <person name="Holt S."/>
            <person name="Cochrane G."/>
            <person name="Meng A."/>
            <person name="Brown T."/>
            <person name="Cohen L."/>
        </authorList>
    </citation>
    <scope>NUCLEOTIDE SEQUENCE</scope>
    <source>
        <strain evidence="15">CCMP3107</strain>
    </source>
</reference>
<dbReference type="PROSITE" id="PS01042">
    <property type="entry name" value="HOMOSER_DHGENASE"/>
    <property type="match status" value="1"/>
</dbReference>
<accession>A0A6V1RNX4</accession>
<evidence type="ECO:0000256" key="3">
    <source>
        <dbReference type="ARBA" id="ARBA00006753"/>
    </source>
</evidence>
<dbReference type="EC" id="1.1.1.3" evidence="4 10"/>
<comment type="pathway">
    <text evidence="1 10">Amino-acid biosynthesis; L-threonine biosynthesis; L-threonine from L-aspartate: step 3/5.</text>
</comment>
<dbReference type="PANTHER" id="PTHR43331:SF1">
    <property type="entry name" value="HOMOSERINE DEHYDROGENASE"/>
    <property type="match status" value="1"/>
</dbReference>
<dbReference type="EMBL" id="HBIU01030277">
    <property type="protein sequence ID" value="CAE0635216.1"/>
    <property type="molecule type" value="Transcribed_RNA"/>
</dbReference>
<evidence type="ECO:0000256" key="5">
    <source>
        <dbReference type="ARBA" id="ARBA00013376"/>
    </source>
</evidence>
<proteinExistence type="inferred from homology"/>
<evidence type="ECO:0000256" key="6">
    <source>
        <dbReference type="ARBA" id="ARBA00022605"/>
    </source>
</evidence>
<evidence type="ECO:0000256" key="7">
    <source>
        <dbReference type="ARBA" id="ARBA00022697"/>
    </source>
</evidence>
<dbReference type="NCBIfam" id="NF004976">
    <property type="entry name" value="PRK06349.1"/>
    <property type="match status" value="1"/>
</dbReference>
<feature type="signal peptide" evidence="12">
    <location>
        <begin position="1"/>
        <end position="21"/>
    </location>
</feature>
<dbReference type="GO" id="GO:0004412">
    <property type="term" value="F:homoserine dehydrogenase activity"/>
    <property type="evidence" value="ECO:0007669"/>
    <property type="project" value="UniProtKB-EC"/>
</dbReference>
<keyword evidence="8 10" id="KW-0560">Oxidoreductase</keyword>
<dbReference type="Gene3D" id="3.30.360.10">
    <property type="entry name" value="Dihydrodipicolinate Reductase, domain 2"/>
    <property type="match status" value="1"/>
</dbReference>
<evidence type="ECO:0000259" key="13">
    <source>
        <dbReference type="Pfam" id="PF00742"/>
    </source>
</evidence>
<dbReference type="FunFam" id="3.30.360.10:FF:000005">
    <property type="entry name" value="Homoserine dehydrogenase"/>
    <property type="match status" value="1"/>
</dbReference>
<keyword evidence="12" id="KW-0732">Signal</keyword>
<dbReference type="PANTHER" id="PTHR43331">
    <property type="entry name" value="HOMOSERINE DEHYDROGENASE"/>
    <property type="match status" value="1"/>
</dbReference>
<comment type="catalytic activity">
    <reaction evidence="10">
        <text>L-homoserine + NADP(+) = L-aspartate 4-semialdehyde + NADPH + H(+)</text>
        <dbReference type="Rhea" id="RHEA:15761"/>
        <dbReference type="ChEBI" id="CHEBI:15378"/>
        <dbReference type="ChEBI" id="CHEBI:57476"/>
        <dbReference type="ChEBI" id="CHEBI:57783"/>
        <dbReference type="ChEBI" id="CHEBI:58349"/>
        <dbReference type="ChEBI" id="CHEBI:537519"/>
        <dbReference type="EC" id="1.1.1.3"/>
    </reaction>
</comment>
<dbReference type="InterPro" id="IPR005106">
    <property type="entry name" value="Asp/hSer_DH_NAD-bd"/>
</dbReference>
<evidence type="ECO:0000256" key="1">
    <source>
        <dbReference type="ARBA" id="ARBA00005056"/>
    </source>
</evidence>
<dbReference type="InterPro" id="IPR019811">
    <property type="entry name" value="HDH_CS"/>
</dbReference>
<keyword evidence="9 10" id="KW-0486">Methionine biosynthesis</keyword>
<dbReference type="InterPro" id="IPR001342">
    <property type="entry name" value="HDH_cat"/>
</dbReference>
<sequence length="499" mass="53076">MGFSACIRFVLLVALFALSKAFISQPRPPTTVSRINTRYSGTPLNVAPWRKSRSEISKFSMSAAAAEGLQQLAQNNEMETLVIGMFGGGTVGGGVYEICQKKKALFESLGANIRIKTICVRSLDKPRDFTVADGTTITTDFNAILDDDEINCVVEVMGGTTAAKDVVYAAIEKGKHVVTANKALLAQYLPELQARLKARPLLKFGYEAAVCGGIPIIHTLQNDYLGDKIRKILGIMNGTTNFMLTKMESEGADYAAVLAEAQALGYAEADPTADVEGHDVQAKIALVAKLAFGVGVPVEAIPCKGISAIQSIDFQYAKQMGATIKLAGVADASREGQLSVYVSPVVVPRTHPLASARMATNIVEVTSDNMGSTSYVGPGAGRYPTANSVVNDVVRAARGLTGTAFPVDAEARIEGDYVSKFYVRIKIRDQLGVVRVVGELAEKHGVSIDAILQLPITDPNNVDFVVTTGQTAVSSIEAFSADVSKQGFTLESPVVMTLL</sequence>
<dbReference type="UniPathway" id="UPA00050">
    <property type="reaction ID" value="UER00063"/>
</dbReference>
<evidence type="ECO:0000259" key="14">
    <source>
        <dbReference type="Pfam" id="PF03447"/>
    </source>
</evidence>
<gene>
    <name evidence="15" type="ORF">HAKA00212_LOCUS13957</name>
</gene>
<dbReference type="Gene3D" id="3.40.50.720">
    <property type="entry name" value="NAD(P)-binding Rossmann-like Domain"/>
    <property type="match status" value="1"/>
</dbReference>
<dbReference type="Pfam" id="PF03447">
    <property type="entry name" value="NAD_binding_3"/>
    <property type="match status" value="1"/>
</dbReference>
<dbReference type="AlphaFoldDB" id="A0A6V1RNX4"/>
<dbReference type="Gene3D" id="3.30.70.260">
    <property type="match status" value="1"/>
</dbReference>
<evidence type="ECO:0000256" key="2">
    <source>
        <dbReference type="ARBA" id="ARBA00005062"/>
    </source>
</evidence>
<evidence type="ECO:0000256" key="10">
    <source>
        <dbReference type="RuleBase" id="RU000579"/>
    </source>
</evidence>
<evidence type="ECO:0000256" key="12">
    <source>
        <dbReference type="SAM" id="SignalP"/>
    </source>
</evidence>
<protein>
    <recommendedName>
        <fullName evidence="5 10">Homoserine dehydrogenase</fullName>
        <ecNumber evidence="4 10">1.1.1.3</ecNumber>
    </recommendedName>
</protein>
<keyword evidence="7 10" id="KW-0791">Threonine biosynthesis</keyword>
<dbReference type="SUPFAM" id="SSF55347">
    <property type="entry name" value="Glyceraldehyde-3-phosphate dehydrogenase-like, C-terminal domain"/>
    <property type="match status" value="1"/>
</dbReference>
<dbReference type="GO" id="GO:0009088">
    <property type="term" value="P:threonine biosynthetic process"/>
    <property type="evidence" value="ECO:0007669"/>
    <property type="project" value="UniProtKB-UniPathway"/>
</dbReference>
<keyword evidence="6 10" id="KW-0028">Amino-acid biosynthesis</keyword>
<dbReference type="InterPro" id="IPR036291">
    <property type="entry name" value="NAD(P)-bd_dom_sf"/>
</dbReference>